<dbReference type="AlphaFoldDB" id="A0A0C2T1M4"/>
<accession>A0A0C2T1M4</accession>
<feature type="region of interest" description="Disordered" evidence="1">
    <location>
        <begin position="107"/>
        <end position="126"/>
    </location>
</feature>
<dbReference type="HOGENOM" id="CLU_1041959_0_0_1"/>
<evidence type="ECO:0000256" key="1">
    <source>
        <dbReference type="SAM" id="MobiDB-lite"/>
    </source>
</evidence>
<name>A0A0C2T1M4_AMAMK</name>
<reference evidence="2 3" key="1">
    <citation type="submission" date="2014-04" db="EMBL/GenBank/DDBJ databases">
        <title>Evolutionary Origins and Diversification of the Mycorrhizal Mutualists.</title>
        <authorList>
            <consortium name="DOE Joint Genome Institute"/>
            <consortium name="Mycorrhizal Genomics Consortium"/>
            <person name="Kohler A."/>
            <person name="Kuo A."/>
            <person name="Nagy L.G."/>
            <person name="Floudas D."/>
            <person name="Copeland A."/>
            <person name="Barry K.W."/>
            <person name="Cichocki N."/>
            <person name="Veneault-Fourrey C."/>
            <person name="LaButti K."/>
            <person name="Lindquist E.A."/>
            <person name="Lipzen A."/>
            <person name="Lundell T."/>
            <person name="Morin E."/>
            <person name="Murat C."/>
            <person name="Riley R."/>
            <person name="Ohm R."/>
            <person name="Sun H."/>
            <person name="Tunlid A."/>
            <person name="Henrissat B."/>
            <person name="Grigoriev I.V."/>
            <person name="Hibbett D.S."/>
            <person name="Martin F."/>
        </authorList>
    </citation>
    <scope>NUCLEOTIDE SEQUENCE [LARGE SCALE GENOMIC DNA]</scope>
    <source>
        <strain evidence="2 3">Koide BX008</strain>
    </source>
</reference>
<feature type="compositionally biased region" description="Basic and acidic residues" evidence="1">
    <location>
        <begin position="111"/>
        <end position="123"/>
    </location>
</feature>
<sequence>MHIGPDVTATVLTLSHTERRRARCLFPIHSLSMLPNTSQTVDWDPSQHLPNTSQTIYWDPNQYQLESERRKRLWEEQARTSSQSFTGNHHQHAQTLPHLLTGVSNFETENSDERPQKRLKEDTTSTTRIAEQAVAPVWQEMYACDTNDASHLQISPPLTSTFRNEVSGHGTYDYSQGLASAGMIIGTHHHVPYNPGMILASRHGRSIDQNHTNETCTIPGAAQNMTSALQGAHHFIVRDHARIMNIGTISNVNHYGQLFGALVPAMY</sequence>
<gene>
    <name evidence="2" type="ORF">M378DRAFT_180476</name>
</gene>
<keyword evidence="3" id="KW-1185">Reference proteome</keyword>
<dbReference type="EMBL" id="KN818300">
    <property type="protein sequence ID" value="KIL60354.1"/>
    <property type="molecule type" value="Genomic_DNA"/>
</dbReference>
<protein>
    <submittedName>
        <fullName evidence="2">Uncharacterized protein</fullName>
    </submittedName>
</protein>
<dbReference type="Proteomes" id="UP000054549">
    <property type="component" value="Unassembled WGS sequence"/>
</dbReference>
<evidence type="ECO:0000313" key="2">
    <source>
        <dbReference type="EMBL" id="KIL60354.1"/>
    </source>
</evidence>
<evidence type="ECO:0000313" key="3">
    <source>
        <dbReference type="Proteomes" id="UP000054549"/>
    </source>
</evidence>
<dbReference type="InParanoid" id="A0A0C2T1M4"/>
<proteinExistence type="predicted"/>
<organism evidence="2 3">
    <name type="scientific">Amanita muscaria (strain Koide BX008)</name>
    <dbReference type="NCBI Taxonomy" id="946122"/>
    <lineage>
        <taxon>Eukaryota</taxon>
        <taxon>Fungi</taxon>
        <taxon>Dikarya</taxon>
        <taxon>Basidiomycota</taxon>
        <taxon>Agaricomycotina</taxon>
        <taxon>Agaricomycetes</taxon>
        <taxon>Agaricomycetidae</taxon>
        <taxon>Agaricales</taxon>
        <taxon>Pluteineae</taxon>
        <taxon>Amanitaceae</taxon>
        <taxon>Amanita</taxon>
    </lineage>
</organism>